<dbReference type="AlphaFoldDB" id="I0WDQ4"/>
<dbReference type="EMBL" id="AJJU01000010">
    <property type="protein sequence ID" value="EID74520.1"/>
    <property type="molecule type" value="Genomic_DNA"/>
</dbReference>
<organism evidence="2 3">
    <name type="scientific">Imtechella halotolerans K1</name>
    <dbReference type="NCBI Taxonomy" id="946077"/>
    <lineage>
        <taxon>Bacteria</taxon>
        <taxon>Pseudomonadati</taxon>
        <taxon>Bacteroidota</taxon>
        <taxon>Flavobacteriia</taxon>
        <taxon>Flavobacteriales</taxon>
        <taxon>Flavobacteriaceae</taxon>
        <taxon>Imtechella</taxon>
    </lineage>
</organism>
<comment type="caution">
    <text evidence="2">The sequence shown here is derived from an EMBL/GenBank/DDBJ whole genome shotgun (WGS) entry which is preliminary data.</text>
</comment>
<keyword evidence="1" id="KW-0812">Transmembrane</keyword>
<evidence type="ECO:0000313" key="3">
    <source>
        <dbReference type="Proteomes" id="UP000005938"/>
    </source>
</evidence>
<accession>I0WDQ4</accession>
<feature type="transmembrane region" description="Helical" evidence="1">
    <location>
        <begin position="7"/>
        <end position="25"/>
    </location>
</feature>
<dbReference type="Proteomes" id="UP000005938">
    <property type="component" value="Unassembled WGS sequence"/>
</dbReference>
<evidence type="ECO:0000313" key="2">
    <source>
        <dbReference type="EMBL" id="EID74520.1"/>
    </source>
</evidence>
<dbReference type="RefSeq" id="WP_008239412.1">
    <property type="nucleotide sequence ID" value="NZ_AJJU01000010.1"/>
</dbReference>
<proteinExistence type="predicted"/>
<keyword evidence="1" id="KW-0472">Membrane</keyword>
<sequence>MISKEKNIYTILSWGFGLCLAIVLLTSPCAVRNSITDAIGLEHTSVTSKSKSTSIQNQSCNLVDFQGSIVVLEQSIPFSLISFDPSLQYTYLALNTREFPKVSQFVQWAQSVKIPFYILYQNRKLHLPL</sequence>
<dbReference type="STRING" id="946077.W5A_08317"/>
<protein>
    <submittedName>
        <fullName evidence="2">Uncharacterized protein</fullName>
    </submittedName>
</protein>
<keyword evidence="1" id="KW-1133">Transmembrane helix</keyword>
<gene>
    <name evidence="2" type="ORF">W5A_08317</name>
</gene>
<reference evidence="2 3" key="1">
    <citation type="journal article" date="2012" name="J. Bacteriol.">
        <title>Genome Sequence of the Halotolerant Bacterium Imtechella halotolerans K1T.</title>
        <authorList>
            <person name="Kumar S."/>
            <person name="Vikram S."/>
            <person name="Subramanian S."/>
            <person name="Raghava G.P."/>
            <person name="Pinnaka A.K."/>
        </authorList>
    </citation>
    <scope>NUCLEOTIDE SEQUENCE [LARGE SCALE GENOMIC DNA]</scope>
    <source>
        <strain evidence="2 3">K1</strain>
    </source>
</reference>
<evidence type="ECO:0000256" key="1">
    <source>
        <dbReference type="SAM" id="Phobius"/>
    </source>
</evidence>
<name>I0WDQ4_9FLAO</name>
<keyword evidence="3" id="KW-1185">Reference proteome</keyword>